<organism evidence="1 2">
    <name type="scientific">Nicotiana tabacum</name>
    <name type="common">Common tobacco</name>
    <dbReference type="NCBI Taxonomy" id="4097"/>
    <lineage>
        <taxon>Eukaryota</taxon>
        <taxon>Viridiplantae</taxon>
        <taxon>Streptophyta</taxon>
        <taxon>Embryophyta</taxon>
        <taxon>Tracheophyta</taxon>
        <taxon>Spermatophyta</taxon>
        <taxon>Magnoliopsida</taxon>
        <taxon>eudicotyledons</taxon>
        <taxon>Gunneridae</taxon>
        <taxon>Pentapetalae</taxon>
        <taxon>asterids</taxon>
        <taxon>lamiids</taxon>
        <taxon>Solanales</taxon>
        <taxon>Solanaceae</taxon>
        <taxon>Nicotianoideae</taxon>
        <taxon>Nicotianeae</taxon>
        <taxon>Nicotiana</taxon>
    </lineage>
</organism>
<sequence>MKKNPKDIVSILDELSEDANQWPAEGNLVQQEEIRGDNNGLCSAILLNEIPQMCGDPGSFTIPCLLGSEKFDKDLCDSGASINTMPLFVFKKLEGELGMIKSIPVSLQMAEQTTMLPERIIEDILVRVDKFVFHVDFIMVDMEVNKEVLLILGRPFLFTGRVILDIYEGQLMLRVGNDKVLAENYKFDKLVGNSLQRCITQSSTMEDDDPEIKKEAEALEIEDQFVDEEELKKEASKTSVELKVLPTHLKYVFIETNNISVIIFAYLTGAQEQTMMEMLRK</sequence>
<proteinExistence type="predicted"/>
<dbReference type="RefSeq" id="XP_016485902.1">
    <property type="nucleotide sequence ID" value="XM_016630416.1"/>
</dbReference>
<dbReference type="AlphaFoldDB" id="A0A1S4BAJ8"/>
<dbReference type="PANTHER" id="PTHR33067">
    <property type="entry name" value="RNA-DIRECTED DNA POLYMERASE-RELATED"/>
    <property type="match status" value="1"/>
</dbReference>
<dbReference type="Proteomes" id="UP000790787">
    <property type="component" value="Chromosome 4"/>
</dbReference>
<dbReference type="KEGG" id="nta:107806290"/>
<keyword evidence="1" id="KW-1185">Reference proteome</keyword>
<dbReference type="Gene3D" id="2.40.70.10">
    <property type="entry name" value="Acid Proteases"/>
    <property type="match status" value="1"/>
</dbReference>
<reference evidence="2" key="2">
    <citation type="submission" date="2025-08" db="UniProtKB">
        <authorList>
            <consortium name="RefSeq"/>
        </authorList>
    </citation>
    <scope>IDENTIFICATION</scope>
    <source>
        <tissue evidence="2">Leaf</tissue>
    </source>
</reference>
<reference evidence="1" key="1">
    <citation type="journal article" date="2014" name="Nat. Commun.">
        <title>The tobacco genome sequence and its comparison with those of tomato and potato.</title>
        <authorList>
            <person name="Sierro N."/>
            <person name="Battey J.N."/>
            <person name="Ouadi S."/>
            <person name="Bakaher N."/>
            <person name="Bovet L."/>
            <person name="Willig A."/>
            <person name="Goepfert S."/>
            <person name="Peitsch M.C."/>
            <person name="Ivanov N.V."/>
        </authorList>
    </citation>
    <scope>NUCLEOTIDE SEQUENCE [LARGE SCALE GENOMIC DNA]</scope>
</reference>
<dbReference type="PANTHER" id="PTHR33067:SF31">
    <property type="entry name" value="RNA-DIRECTED DNA POLYMERASE"/>
    <property type="match status" value="1"/>
</dbReference>
<name>A0A1S4BAJ8_TOBAC</name>
<evidence type="ECO:0000313" key="2">
    <source>
        <dbReference type="RefSeq" id="XP_016485902.1"/>
    </source>
</evidence>
<accession>A0A1S4BAJ8</accession>
<dbReference type="OrthoDB" id="1738562at2759"/>
<dbReference type="PaxDb" id="4097-A0A1S4BAJ8"/>
<dbReference type="CDD" id="cd00303">
    <property type="entry name" value="retropepsin_like"/>
    <property type="match status" value="1"/>
</dbReference>
<protein>
    <submittedName>
        <fullName evidence="2">Uncharacterized protein LOC107806290</fullName>
    </submittedName>
</protein>
<evidence type="ECO:0000313" key="1">
    <source>
        <dbReference type="Proteomes" id="UP000790787"/>
    </source>
</evidence>
<dbReference type="InterPro" id="IPR021109">
    <property type="entry name" value="Peptidase_aspartic_dom_sf"/>
</dbReference>
<dbReference type="GeneID" id="107806290"/>
<gene>
    <name evidence="2" type="primary">LOC107806290</name>
</gene>